<dbReference type="OrthoDB" id="9765571at2"/>
<keyword evidence="3" id="KW-1185">Reference proteome</keyword>
<proteinExistence type="predicted"/>
<dbReference type="Proteomes" id="UP000293874">
    <property type="component" value="Unassembled WGS sequence"/>
</dbReference>
<reference evidence="2 3" key="1">
    <citation type="submission" date="2019-02" db="EMBL/GenBank/DDBJ databases">
        <title>Genomic Encyclopedia of Type Strains, Phase IV (KMG-IV): sequencing the most valuable type-strain genomes for metagenomic binning, comparative biology and taxonomic classification.</title>
        <authorList>
            <person name="Goeker M."/>
        </authorList>
    </citation>
    <scope>NUCLEOTIDE SEQUENCE [LARGE SCALE GENOMIC DNA]</scope>
    <source>
        <strain evidence="2 3">DSM 18116</strain>
    </source>
</reference>
<dbReference type="EMBL" id="SGXA01000001">
    <property type="protein sequence ID" value="RZS74348.1"/>
    <property type="molecule type" value="Genomic_DNA"/>
</dbReference>
<organism evidence="2 3">
    <name type="scientific">Pseudobacter ginsenosidimutans</name>
    <dbReference type="NCBI Taxonomy" id="661488"/>
    <lineage>
        <taxon>Bacteria</taxon>
        <taxon>Pseudomonadati</taxon>
        <taxon>Bacteroidota</taxon>
        <taxon>Chitinophagia</taxon>
        <taxon>Chitinophagales</taxon>
        <taxon>Chitinophagaceae</taxon>
        <taxon>Pseudobacter</taxon>
    </lineage>
</organism>
<keyword evidence="1" id="KW-0732">Signal</keyword>
<accession>A0A4Q7N2V4</accession>
<evidence type="ECO:0000256" key="1">
    <source>
        <dbReference type="SAM" id="SignalP"/>
    </source>
</evidence>
<evidence type="ECO:0008006" key="4">
    <source>
        <dbReference type="Google" id="ProtNLM"/>
    </source>
</evidence>
<comment type="caution">
    <text evidence="2">The sequence shown here is derived from an EMBL/GenBank/DDBJ whole genome shotgun (WGS) entry which is preliminary data.</text>
</comment>
<dbReference type="Gene3D" id="2.40.160.60">
    <property type="entry name" value="Outer membrane protein transport protein (OMPP1/FadL/TodX)"/>
    <property type="match status" value="1"/>
</dbReference>
<feature type="chain" id="PRO_5020461602" description="Outer membrane protein transport protein (OMPP1/FadL/TodX)" evidence="1">
    <location>
        <begin position="20"/>
        <end position="537"/>
    </location>
</feature>
<protein>
    <recommendedName>
        <fullName evidence="4">Outer membrane protein transport protein (OMPP1/FadL/TodX)</fullName>
    </recommendedName>
</protein>
<feature type="signal peptide" evidence="1">
    <location>
        <begin position="1"/>
        <end position="19"/>
    </location>
</feature>
<dbReference type="SUPFAM" id="SSF56935">
    <property type="entry name" value="Porins"/>
    <property type="match status" value="1"/>
</dbReference>
<sequence>MKKQVYTALFLACSVPALAQIPEDALRMGYTVPGGTARSQAIGGANGALGGDISTLFTNPAGLGFYKTSEIVLSPMFGFYNGKGSFRGTDAQGNAFNRFSLGTSGFVTGWSDRYSNWGSKAFAIGINQTANFNGMTHYKGVNDYSSYSENMADEFARYYRSQRERYPDYSDEQIIDDALDENSLSLLTKMGLYTYLIDAVRDNNGVGTVFSRAEEAFPLNQEKTIKTTGGITEISLGMGASMNDKFYLGGSIGIPIVNYNRTSIYRESDVNGTGNDEFDFSEYKEEYSSKGVGFNARLGMIFKPVAPLRIGLAVHSPTFYGLRDKFSSIMTTNLDTLDDIRDGNGGFTNQVSVASRDFFNGSNPSFKYNNTSPWRFIASGAWMFNAVEDVTKQQGFISADIEYVTYGSSRMHSADEYENEGDDQYFKDLNNVIKGEYKGTFNFRVGGELKFNTLMTRLGFAHYGNPYKDGALNASRTNLSGGLGYRDKGIFVDVTYVHSIYKNVDFPYRLDNPDRANTFAETTQNNGQVILTVGIKL</sequence>
<evidence type="ECO:0000313" key="2">
    <source>
        <dbReference type="EMBL" id="RZS74348.1"/>
    </source>
</evidence>
<name>A0A4Q7N2V4_9BACT</name>
<evidence type="ECO:0000313" key="3">
    <source>
        <dbReference type="Proteomes" id="UP000293874"/>
    </source>
</evidence>
<gene>
    <name evidence="2" type="ORF">EV199_0193</name>
</gene>
<dbReference type="RefSeq" id="WP_130538820.1">
    <property type="nucleotide sequence ID" value="NZ_CP042431.1"/>
</dbReference>
<dbReference type="AlphaFoldDB" id="A0A4Q7N2V4"/>